<dbReference type="EMBL" id="FRAU01000002">
    <property type="protein sequence ID" value="SHK29177.1"/>
    <property type="molecule type" value="Genomic_DNA"/>
</dbReference>
<evidence type="ECO:0000313" key="5">
    <source>
        <dbReference type="EMBL" id="SHK29177.1"/>
    </source>
</evidence>
<dbReference type="InterPro" id="IPR001094">
    <property type="entry name" value="Flavdoxin-like"/>
</dbReference>
<dbReference type="PANTHER" id="PTHR19384">
    <property type="entry name" value="NITRIC OXIDE SYNTHASE-RELATED"/>
    <property type="match status" value="1"/>
</dbReference>
<dbReference type="GO" id="GO:0016491">
    <property type="term" value="F:oxidoreductase activity"/>
    <property type="evidence" value="ECO:0007669"/>
    <property type="project" value="TreeGrafter"/>
</dbReference>
<keyword evidence="2" id="KW-0285">Flavoprotein</keyword>
<dbReference type="Proteomes" id="UP000185812">
    <property type="component" value="Unassembled WGS sequence"/>
</dbReference>
<feature type="domain" description="Flavodoxin-like" evidence="4">
    <location>
        <begin position="51"/>
        <end position="189"/>
    </location>
</feature>
<dbReference type="Pfam" id="PF00258">
    <property type="entry name" value="Flavodoxin_1"/>
    <property type="match status" value="1"/>
</dbReference>
<dbReference type="STRING" id="633813.SAMN04488087_0757"/>
<sequence>MMDTVPYIPENAPFTPSQRAWLNGFLAGLFSSRPVQQATATSATSSSRPAVTILFGSQTGTAEGLAQEAGRRLNQQGFSATVVGMDAYDPARLAEERFLLVITSTYGDGDMPDNAQTFWDFLSSDQAPSLSHVQFSVLALGDSSYPNFCAAGKAFDARLDALGAHRLHPRIDCDVDVEAPFEQWFEGILKALKTATAAESSLQQTA</sequence>
<protein>
    <submittedName>
        <fullName evidence="5">Flavodoxin</fullName>
    </submittedName>
</protein>
<dbReference type="GO" id="GO:0050660">
    <property type="term" value="F:flavin adenine dinucleotide binding"/>
    <property type="evidence" value="ECO:0007669"/>
    <property type="project" value="TreeGrafter"/>
</dbReference>
<dbReference type="OrthoDB" id="9789468at2"/>
<evidence type="ECO:0000313" key="6">
    <source>
        <dbReference type="Proteomes" id="UP000185812"/>
    </source>
</evidence>
<dbReference type="PROSITE" id="PS50902">
    <property type="entry name" value="FLAVODOXIN_LIKE"/>
    <property type="match status" value="1"/>
</dbReference>
<dbReference type="GO" id="GO:0010181">
    <property type="term" value="F:FMN binding"/>
    <property type="evidence" value="ECO:0007669"/>
    <property type="project" value="InterPro"/>
</dbReference>
<gene>
    <name evidence="5" type="ORF">SAMN04488087_0757</name>
</gene>
<dbReference type="RefSeq" id="WP_084660510.1">
    <property type="nucleotide sequence ID" value="NZ_FRAU01000002.1"/>
</dbReference>
<evidence type="ECO:0000256" key="3">
    <source>
        <dbReference type="ARBA" id="ARBA00022643"/>
    </source>
</evidence>
<proteinExistence type="predicted"/>
<evidence type="ECO:0000256" key="1">
    <source>
        <dbReference type="ARBA" id="ARBA00001917"/>
    </source>
</evidence>
<dbReference type="GO" id="GO:0005829">
    <property type="term" value="C:cytosol"/>
    <property type="evidence" value="ECO:0007669"/>
    <property type="project" value="TreeGrafter"/>
</dbReference>
<keyword evidence="6" id="KW-1185">Reference proteome</keyword>
<evidence type="ECO:0000256" key="2">
    <source>
        <dbReference type="ARBA" id="ARBA00022630"/>
    </source>
</evidence>
<keyword evidence="3" id="KW-0288">FMN</keyword>
<dbReference type="SUPFAM" id="SSF52218">
    <property type="entry name" value="Flavoproteins"/>
    <property type="match status" value="1"/>
</dbReference>
<reference evidence="6" key="1">
    <citation type="submission" date="2016-11" db="EMBL/GenBank/DDBJ databases">
        <authorList>
            <person name="Varghese N."/>
            <person name="Submissions S."/>
        </authorList>
    </citation>
    <scope>NUCLEOTIDE SEQUENCE [LARGE SCALE GENOMIC DNA]</scope>
    <source>
        <strain evidence="6">DSM 22212</strain>
    </source>
</reference>
<dbReference type="InterPro" id="IPR008254">
    <property type="entry name" value="Flavodoxin/NO_synth"/>
</dbReference>
<accession>A0A1M6RA41</accession>
<name>A0A1M6RA41_9BACT</name>
<dbReference type="Gene3D" id="3.40.50.360">
    <property type="match status" value="1"/>
</dbReference>
<evidence type="ECO:0000259" key="4">
    <source>
        <dbReference type="PROSITE" id="PS50902"/>
    </source>
</evidence>
<dbReference type="InterPro" id="IPR029039">
    <property type="entry name" value="Flavoprotein-like_sf"/>
</dbReference>
<dbReference type="AlphaFoldDB" id="A0A1M6RA41"/>
<dbReference type="PANTHER" id="PTHR19384:SF128">
    <property type="entry name" value="NADPH OXIDOREDUCTASE A"/>
    <property type="match status" value="1"/>
</dbReference>
<comment type="cofactor">
    <cofactor evidence="1">
        <name>FMN</name>
        <dbReference type="ChEBI" id="CHEBI:58210"/>
    </cofactor>
</comment>
<dbReference type="PRINTS" id="PR00369">
    <property type="entry name" value="FLAVODOXIN"/>
</dbReference>
<organism evidence="5 6">
    <name type="scientific">Rhodothermus profundi</name>
    <dbReference type="NCBI Taxonomy" id="633813"/>
    <lineage>
        <taxon>Bacteria</taxon>
        <taxon>Pseudomonadati</taxon>
        <taxon>Rhodothermota</taxon>
        <taxon>Rhodothermia</taxon>
        <taxon>Rhodothermales</taxon>
        <taxon>Rhodothermaceae</taxon>
        <taxon>Rhodothermus</taxon>
    </lineage>
</organism>